<dbReference type="AlphaFoldDB" id="C6LKQ1"/>
<feature type="domain" description="Phage-Barnase-EndoU-ColicinE5/D-RelE like nuclease 4" evidence="1">
    <location>
        <begin position="19"/>
        <end position="190"/>
    </location>
</feature>
<accession>C6LKQ1</accession>
<reference evidence="2" key="1">
    <citation type="submission" date="2009-07" db="EMBL/GenBank/DDBJ databases">
        <authorList>
            <person name="Weinstock G."/>
            <person name="Sodergren E."/>
            <person name="Clifton S."/>
            <person name="Fulton L."/>
            <person name="Fulton B."/>
            <person name="Courtney L."/>
            <person name="Fronick C."/>
            <person name="Harrison M."/>
            <person name="Strong C."/>
            <person name="Farmer C."/>
            <person name="Delahaunty K."/>
            <person name="Markovic C."/>
            <person name="Hall O."/>
            <person name="Minx P."/>
            <person name="Tomlinson C."/>
            <person name="Mitreva M."/>
            <person name="Nelson J."/>
            <person name="Hou S."/>
            <person name="Wollam A."/>
            <person name="Pepin K.H."/>
            <person name="Johnson M."/>
            <person name="Bhonagiri V."/>
            <person name="Nash W.E."/>
            <person name="Warren W."/>
            <person name="Chinwalla A."/>
            <person name="Mardis E.R."/>
            <person name="Wilson R.K."/>
        </authorList>
    </citation>
    <scope>NUCLEOTIDE SEQUENCE [LARGE SCALE GENOMIC DNA]</scope>
    <source>
        <strain evidence="2">DSM 14469</strain>
    </source>
</reference>
<protein>
    <recommendedName>
        <fullName evidence="1">Phage-Barnase-EndoU-ColicinE5/D-RelE like nuclease 4 domain-containing protein</fullName>
    </recommendedName>
</protein>
<comment type="caution">
    <text evidence="2">The sequence shown here is derived from an EMBL/GenBank/DDBJ whole genome shotgun (WGS) entry which is preliminary data.</text>
</comment>
<dbReference type="EMBL" id="ACCL02000025">
    <property type="protein sequence ID" value="EET58788.1"/>
    <property type="molecule type" value="Genomic_DNA"/>
</dbReference>
<evidence type="ECO:0000259" key="1">
    <source>
        <dbReference type="Pfam" id="PF18813"/>
    </source>
</evidence>
<dbReference type="Proteomes" id="UP000005561">
    <property type="component" value="Unassembled WGS sequence"/>
</dbReference>
<keyword evidence="3" id="KW-1185">Reference proteome</keyword>
<gene>
    <name evidence="2" type="ORF">BRYFOR_09248</name>
</gene>
<name>C6LKQ1_9FIRM</name>
<sequence>MDKEKGMKRTYTKKEALRIIIASAKEYDKRLEGLNYLFIYRNRVKNEIEYFEAAFLSRNFQHLTGVDFLDAEGNLRKNSVFFYHKCLDNTLTEDEIRFKEDGTTPLKLEALPKLVQFLRFSKMTALYNGIRPKLAVERVAGTVNYCLGFIKSGDYYVPGSCLLEDIRKLGDSPSRILAIMSKKANKTEPIYKEIRYVAKGVPLDKLKMPEELAQLISLEKYTGK</sequence>
<evidence type="ECO:0000313" key="3">
    <source>
        <dbReference type="Proteomes" id="UP000005561"/>
    </source>
</evidence>
<organism evidence="2 3">
    <name type="scientific">Marvinbryantia formatexigens DSM 14469</name>
    <dbReference type="NCBI Taxonomy" id="478749"/>
    <lineage>
        <taxon>Bacteria</taxon>
        <taxon>Bacillati</taxon>
        <taxon>Bacillota</taxon>
        <taxon>Clostridia</taxon>
        <taxon>Lachnospirales</taxon>
        <taxon>Lachnospiraceae</taxon>
        <taxon>Marvinbryantia</taxon>
    </lineage>
</organism>
<dbReference type="eggNOG" id="ENOG5032WPA">
    <property type="taxonomic scope" value="Bacteria"/>
</dbReference>
<proteinExistence type="predicted"/>
<dbReference type="Pfam" id="PF18813">
    <property type="entry name" value="PBECR4"/>
    <property type="match status" value="1"/>
</dbReference>
<dbReference type="InterPro" id="IPR041420">
    <property type="entry name" value="PBECR4"/>
</dbReference>
<evidence type="ECO:0000313" key="2">
    <source>
        <dbReference type="EMBL" id="EET58788.1"/>
    </source>
</evidence>